<dbReference type="RefSeq" id="WP_123512745.1">
    <property type="nucleotide sequence ID" value="NZ_MOBQ01000024.1"/>
</dbReference>
<evidence type="ECO:0000256" key="6">
    <source>
        <dbReference type="ARBA" id="ARBA00022833"/>
    </source>
</evidence>
<comment type="caution">
    <text evidence="9">The sequence shown here is derived from an EMBL/GenBank/DDBJ whole genome shotgun (WGS) entry which is preliminary data.</text>
</comment>
<dbReference type="Gene3D" id="3.40.140.10">
    <property type="entry name" value="Cytidine Deaminase, domain 2"/>
    <property type="match status" value="1"/>
</dbReference>
<accession>A0A423JZX0</accession>
<keyword evidence="5" id="KW-0788">Thiol protease</keyword>
<dbReference type="GO" id="GO:0008234">
    <property type="term" value="F:cysteine-type peptidase activity"/>
    <property type="evidence" value="ECO:0007669"/>
    <property type="project" value="UniProtKB-KW"/>
</dbReference>
<dbReference type="OrthoDB" id="1494599at2"/>
<keyword evidence="4 9" id="KW-0378">Hydrolase</keyword>
<evidence type="ECO:0000256" key="1">
    <source>
        <dbReference type="ARBA" id="ARBA00007074"/>
    </source>
</evidence>
<dbReference type="AlphaFoldDB" id="A0A423JZX0"/>
<keyword evidence="6" id="KW-0862">Zinc</keyword>
<dbReference type="GO" id="GO:0008270">
    <property type="term" value="F:zinc ion binding"/>
    <property type="evidence" value="ECO:0007669"/>
    <property type="project" value="TreeGrafter"/>
</dbReference>
<reference evidence="9 10" key="1">
    <citation type="submission" date="2016-10" db="EMBL/GenBank/DDBJ databases">
        <title>Comparative genome analysis of multiple Pseudomonas spp. focuses on biocontrol and plant growth promoting traits.</title>
        <authorList>
            <person name="Tao X.-Y."/>
            <person name="Taylor C.G."/>
        </authorList>
    </citation>
    <scope>NUCLEOTIDE SEQUENCE [LARGE SCALE GENOMIC DNA]</scope>
    <source>
        <strain evidence="9 10">37A10</strain>
    </source>
</reference>
<dbReference type="PANTHER" id="PTHR34858">
    <property type="entry name" value="CYSO-CYSTEINE PEPTIDASE"/>
    <property type="match status" value="1"/>
</dbReference>
<proteinExistence type="inferred from homology"/>
<evidence type="ECO:0000313" key="9">
    <source>
        <dbReference type="EMBL" id="RON43551.1"/>
    </source>
</evidence>
<dbReference type="Gene3D" id="3.90.1720.10">
    <property type="entry name" value="endopeptidase domain like (from Nostoc punctiforme)"/>
    <property type="match status" value="1"/>
</dbReference>
<feature type="domain" description="NlpC/P60" evidence="8">
    <location>
        <begin position="90"/>
        <end position="251"/>
    </location>
</feature>
<protein>
    <submittedName>
        <fullName evidence="9">Hydrolase Nlp/P60</fullName>
    </submittedName>
</protein>
<evidence type="ECO:0000313" key="10">
    <source>
        <dbReference type="Proteomes" id="UP000285349"/>
    </source>
</evidence>
<dbReference type="GO" id="GO:0008235">
    <property type="term" value="F:metalloexopeptidase activity"/>
    <property type="evidence" value="ECO:0007669"/>
    <property type="project" value="TreeGrafter"/>
</dbReference>
<keyword evidence="2" id="KW-0645">Protease</keyword>
<dbReference type="InterPro" id="IPR038765">
    <property type="entry name" value="Papain-like_cys_pep_sf"/>
</dbReference>
<evidence type="ECO:0000259" key="8">
    <source>
        <dbReference type="PROSITE" id="PS51935"/>
    </source>
</evidence>
<evidence type="ECO:0000256" key="2">
    <source>
        <dbReference type="ARBA" id="ARBA00022670"/>
    </source>
</evidence>
<dbReference type="PANTHER" id="PTHR34858:SF1">
    <property type="entry name" value="CYSO-CYSTEINE PEPTIDASE"/>
    <property type="match status" value="1"/>
</dbReference>
<dbReference type="InterPro" id="IPR051929">
    <property type="entry name" value="VirAsm_ModProt"/>
</dbReference>
<evidence type="ECO:0000256" key="5">
    <source>
        <dbReference type="ARBA" id="ARBA00022807"/>
    </source>
</evidence>
<evidence type="ECO:0000256" key="4">
    <source>
        <dbReference type="ARBA" id="ARBA00022801"/>
    </source>
</evidence>
<dbReference type="PROSITE" id="PS51935">
    <property type="entry name" value="NLPC_P60"/>
    <property type="match status" value="1"/>
</dbReference>
<dbReference type="Pfam" id="PF00877">
    <property type="entry name" value="NLPC_P60"/>
    <property type="match status" value="1"/>
</dbReference>
<gene>
    <name evidence="9" type="ORF">BK666_21010</name>
</gene>
<sequence length="256" mass="28799">MKLNKSIIDAIYAHAEAENPKECCGIVVLAGGKKRYLPLPNTAEAPEKDFRISAESWAGAEDQGEPVCVVHSHPGQSARLSGADRVSLEATELPWLIVEVREGKPVSHLIHLPTGYQAPLLGRSFHHGMLDCYTLVRDYYRRELGIELADYEREDGWWNGAEDHYMEKYEATGFHQIDPGELRQGDLIIMQVRAEKANHAGIYLADGKLKTEPNHHPVPGCILHHLYGKDSKRDIFGGYWRDAARLYLRHQDAPTA</sequence>
<evidence type="ECO:0000256" key="7">
    <source>
        <dbReference type="ARBA" id="ARBA00023049"/>
    </source>
</evidence>
<evidence type="ECO:0000256" key="3">
    <source>
        <dbReference type="ARBA" id="ARBA00022723"/>
    </source>
</evidence>
<keyword evidence="7" id="KW-0482">Metalloprotease</keyword>
<dbReference type="SMART" id="SM00232">
    <property type="entry name" value="JAB_MPN"/>
    <property type="match status" value="1"/>
</dbReference>
<comment type="similarity">
    <text evidence="1">Belongs to the peptidase C40 family.</text>
</comment>
<dbReference type="InterPro" id="IPR000555">
    <property type="entry name" value="JAMM/MPN+_dom"/>
</dbReference>
<dbReference type="SUPFAM" id="SSF102712">
    <property type="entry name" value="JAB1/MPN domain"/>
    <property type="match status" value="1"/>
</dbReference>
<dbReference type="EMBL" id="MOBQ01000024">
    <property type="protein sequence ID" value="RON43551.1"/>
    <property type="molecule type" value="Genomic_DNA"/>
</dbReference>
<dbReference type="SUPFAM" id="SSF54001">
    <property type="entry name" value="Cysteine proteinases"/>
    <property type="match status" value="1"/>
</dbReference>
<name>A0A423JZX0_9PSED</name>
<dbReference type="CDD" id="cd08073">
    <property type="entry name" value="MPN_NLPC_P60"/>
    <property type="match status" value="1"/>
</dbReference>
<dbReference type="Pfam" id="PF14464">
    <property type="entry name" value="Prok-JAB"/>
    <property type="match status" value="1"/>
</dbReference>
<dbReference type="InterPro" id="IPR028090">
    <property type="entry name" value="JAB_dom_prok"/>
</dbReference>
<organism evidence="9 10">
    <name type="scientific">Pseudomonas frederiksbergensis</name>
    <dbReference type="NCBI Taxonomy" id="104087"/>
    <lineage>
        <taxon>Bacteria</taxon>
        <taxon>Pseudomonadati</taxon>
        <taxon>Pseudomonadota</taxon>
        <taxon>Gammaproteobacteria</taxon>
        <taxon>Pseudomonadales</taxon>
        <taxon>Pseudomonadaceae</taxon>
        <taxon>Pseudomonas</taxon>
    </lineage>
</organism>
<keyword evidence="3" id="KW-0479">Metal-binding</keyword>
<dbReference type="Proteomes" id="UP000285349">
    <property type="component" value="Unassembled WGS sequence"/>
</dbReference>
<dbReference type="GO" id="GO:0006508">
    <property type="term" value="P:proteolysis"/>
    <property type="evidence" value="ECO:0007669"/>
    <property type="project" value="UniProtKB-KW"/>
</dbReference>
<dbReference type="InterPro" id="IPR000064">
    <property type="entry name" value="NLP_P60_dom"/>
</dbReference>